<dbReference type="Proteomes" id="UP001396898">
    <property type="component" value="Unassembled WGS sequence"/>
</dbReference>
<keyword evidence="3" id="KW-0560">Oxidoreductase</keyword>
<keyword evidence="7" id="KW-1185">Reference proteome</keyword>
<dbReference type="EMBL" id="JAQQWI010000013">
    <property type="protein sequence ID" value="KAK8013408.1"/>
    <property type="molecule type" value="Genomic_DNA"/>
</dbReference>
<comment type="caution">
    <text evidence="6">The sequence shown here is derived from an EMBL/GenBank/DDBJ whole genome shotgun (WGS) entry which is preliminary data.</text>
</comment>
<accession>A0ABR1RJR6</accession>
<dbReference type="InterPro" id="IPR023753">
    <property type="entry name" value="FAD/NAD-binding_dom"/>
</dbReference>
<dbReference type="Pfam" id="PF07992">
    <property type="entry name" value="Pyr_redox_2"/>
    <property type="match status" value="1"/>
</dbReference>
<comment type="similarity">
    <text evidence="1">Belongs to the class-II pyridine nucleotide-disulfide oxidoreductase family.</text>
</comment>
<sequence>MYDVLIVGAGPAGLSSALTLSRALQTAVVFDSGVYRNQRATHMHTLPTWDHQNPVEFRKSARAELLDRYNTVTFHDAALTQIKKNANGNFEATSADGRTWLGRVVVLATGVQDVLPDIEGYDECWARGIFHCLFCHGYEEQGVDTAGVLAIGDLANVPPALHLARGAKQLAGKVTLYTDGSEELAMELVKGLRPEEQGLIVTDTRPITRLAKEPAGAAVTVSFSEGPDAPEGFLVHRPKTLLNGPFAQQLGLQLTPQGDILTTPPSKRPAPPASLL</sequence>
<organism evidence="6 7">
    <name type="scientific">Apiospora marii</name>
    <dbReference type="NCBI Taxonomy" id="335849"/>
    <lineage>
        <taxon>Eukaryota</taxon>
        <taxon>Fungi</taxon>
        <taxon>Dikarya</taxon>
        <taxon>Ascomycota</taxon>
        <taxon>Pezizomycotina</taxon>
        <taxon>Sordariomycetes</taxon>
        <taxon>Xylariomycetidae</taxon>
        <taxon>Amphisphaeriales</taxon>
        <taxon>Apiosporaceae</taxon>
        <taxon>Apiospora</taxon>
    </lineage>
</organism>
<name>A0ABR1RJR6_9PEZI</name>
<evidence type="ECO:0000256" key="1">
    <source>
        <dbReference type="ARBA" id="ARBA00009333"/>
    </source>
</evidence>
<gene>
    <name evidence="6" type="ORF">PG991_009001</name>
</gene>
<dbReference type="PRINTS" id="PR00368">
    <property type="entry name" value="FADPNR"/>
</dbReference>
<feature type="domain" description="FAD/NAD(P)-binding" evidence="5">
    <location>
        <begin position="2"/>
        <end position="128"/>
    </location>
</feature>
<dbReference type="PANTHER" id="PTHR48105">
    <property type="entry name" value="THIOREDOXIN REDUCTASE 1-RELATED-RELATED"/>
    <property type="match status" value="1"/>
</dbReference>
<keyword evidence="2" id="KW-0285">Flavoprotein</keyword>
<proteinExistence type="inferred from homology"/>
<dbReference type="SUPFAM" id="SSF51905">
    <property type="entry name" value="FAD/NAD(P)-binding domain"/>
    <property type="match status" value="1"/>
</dbReference>
<dbReference type="InterPro" id="IPR050097">
    <property type="entry name" value="Ferredoxin-NADP_redctase_2"/>
</dbReference>
<evidence type="ECO:0000256" key="3">
    <source>
        <dbReference type="ARBA" id="ARBA00023002"/>
    </source>
</evidence>
<evidence type="ECO:0000256" key="2">
    <source>
        <dbReference type="ARBA" id="ARBA00022630"/>
    </source>
</evidence>
<dbReference type="InterPro" id="IPR036188">
    <property type="entry name" value="FAD/NAD-bd_sf"/>
</dbReference>
<evidence type="ECO:0000256" key="4">
    <source>
        <dbReference type="SAM" id="MobiDB-lite"/>
    </source>
</evidence>
<protein>
    <recommendedName>
        <fullName evidence="5">FAD/NAD(P)-binding domain-containing protein</fullName>
    </recommendedName>
</protein>
<reference evidence="6 7" key="1">
    <citation type="submission" date="2023-01" db="EMBL/GenBank/DDBJ databases">
        <title>Analysis of 21 Apiospora genomes using comparative genomics revels a genus with tremendous synthesis potential of carbohydrate active enzymes and secondary metabolites.</title>
        <authorList>
            <person name="Sorensen T."/>
        </authorList>
    </citation>
    <scope>NUCLEOTIDE SEQUENCE [LARGE SCALE GENOMIC DNA]</scope>
    <source>
        <strain evidence="6 7">CBS 20057</strain>
    </source>
</reference>
<evidence type="ECO:0000313" key="6">
    <source>
        <dbReference type="EMBL" id="KAK8013408.1"/>
    </source>
</evidence>
<feature type="region of interest" description="Disordered" evidence="4">
    <location>
        <begin position="257"/>
        <end position="276"/>
    </location>
</feature>
<feature type="compositionally biased region" description="Pro residues" evidence="4">
    <location>
        <begin position="266"/>
        <end position="276"/>
    </location>
</feature>
<evidence type="ECO:0000313" key="7">
    <source>
        <dbReference type="Proteomes" id="UP001396898"/>
    </source>
</evidence>
<dbReference type="PRINTS" id="PR00469">
    <property type="entry name" value="PNDRDTASEII"/>
</dbReference>
<dbReference type="Gene3D" id="3.50.50.60">
    <property type="entry name" value="FAD/NAD(P)-binding domain"/>
    <property type="match status" value="2"/>
</dbReference>
<evidence type="ECO:0000259" key="5">
    <source>
        <dbReference type="Pfam" id="PF07992"/>
    </source>
</evidence>